<dbReference type="SUPFAM" id="SSF52540">
    <property type="entry name" value="P-loop containing nucleoside triphosphate hydrolases"/>
    <property type="match status" value="1"/>
</dbReference>
<dbReference type="InterPro" id="IPR027417">
    <property type="entry name" value="P-loop_NTPase"/>
</dbReference>
<evidence type="ECO:0000313" key="2">
    <source>
        <dbReference type="EMBL" id="GAA0872613.1"/>
    </source>
</evidence>
<dbReference type="InterPro" id="IPR011604">
    <property type="entry name" value="PDDEXK-like_dom_sf"/>
</dbReference>
<keyword evidence="3" id="KW-1185">Reference proteome</keyword>
<reference evidence="3" key="1">
    <citation type="journal article" date="2019" name="Int. J. Syst. Evol. Microbiol.">
        <title>The Global Catalogue of Microorganisms (GCM) 10K type strain sequencing project: providing services to taxonomists for standard genome sequencing and annotation.</title>
        <authorList>
            <consortium name="The Broad Institute Genomics Platform"/>
            <consortium name="The Broad Institute Genome Sequencing Center for Infectious Disease"/>
            <person name="Wu L."/>
            <person name="Ma J."/>
        </authorList>
    </citation>
    <scope>NUCLEOTIDE SEQUENCE [LARGE SCALE GENOMIC DNA]</scope>
    <source>
        <strain evidence="3">JCM 16082</strain>
    </source>
</reference>
<sequence length="911" mass="105869">MTSFISAVLKDIASGSIPMSEYVFILPSKRAGLFLKKELAKQLSHTTFLPKIYSIEDFIEEIAQVKVIDNTTALFSFYEVYVTHTPKADQETFDVFYNWAQTLLYDFNEIDRYLIDANSFFTYLGRIQDINHWSLQPEKTKLVENYLKFWNLLPVYYKQFSKTLIKDEKAYQGLAYRTAAYGTKSYLAYNHKPHIFLGFNALNTAEQQIIQEFLTAGKAEIYWDADQYFLEHPYHDAALFLREYFNVWSYYKVNEPKWISNHFTQKKEFSLVGVSSDIQITKHVGEILSTLSVEDQKKTALILGNESLLLPMLNTIPSNILSINVTMGMNITESPVASFFEELFDLHVNPSKTKYYKIVLNVLSHNLIQSVFSRFSRKAIQKIQRENLIYVALTDLESIASTDNEKFLIHLIFDEFKSTIEFIRRIIDFIHILKASLSNDNQATSLQYLFKFNQVFERLRKLIVLYKNIHSISMLQRIYRDSLSAETIDFLGSPFDGLQLMGMLETRGLDFEHVIITNLNEGVLPAGKSANSFIPYDLKKEYGLPTYKEKDAIYTYHFYRLLHRAKKITLLYTTEPNSLLGGEKSRFIRQLEIEQQSQHTYRNYTVTSAIPTSKKVLKTIEKTTDVIDKIIEKASKGFSASALLIYLRNPVDFYYRYILGIEESDEVEETIAANTLGTIVHDTLEELFKPYIGHQLTADILDQLLKNSEKQVKIQFEKTYTLRNTLTGKNLIIFEVAKKYVREFLHLEKATLGRNTIFLKEVEQDLEIGLEIPELSYKVNLKGKIDRVDQFNNDLRIIDYKTGKVQQGQVILKDWDELITNYDDYSKPFQLLTYALLLHTAKKIELPVKAGIISFKNFSAGFIPLKEDKSDQITAEMLERFEQKLTELILEICDPNIPFQEKEIKPHYHGY</sequence>
<dbReference type="Gene3D" id="3.90.320.10">
    <property type="match status" value="1"/>
</dbReference>
<evidence type="ECO:0000313" key="3">
    <source>
        <dbReference type="Proteomes" id="UP001500507"/>
    </source>
</evidence>
<dbReference type="InterPro" id="IPR011335">
    <property type="entry name" value="Restrct_endonuc-II-like"/>
</dbReference>
<dbReference type="EMBL" id="BAAAFG010000015">
    <property type="protein sequence ID" value="GAA0872613.1"/>
    <property type="molecule type" value="Genomic_DNA"/>
</dbReference>
<comment type="caution">
    <text evidence="2">The sequence shown here is derived from an EMBL/GenBank/DDBJ whole genome shotgun (WGS) entry which is preliminary data.</text>
</comment>
<organism evidence="2 3">
    <name type="scientific">Gangjinia marincola</name>
    <dbReference type="NCBI Taxonomy" id="578463"/>
    <lineage>
        <taxon>Bacteria</taxon>
        <taxon>Pseudomonadati</taxon>
        <taxon>Bacteroidota</taxon>
        <taxon>Flavobacteriia</taxon>
        <taxon>Flavobacteriales</taxon>
        <taxon>Flavobacteriaceae</taxon>
        <taxon>Gangjinia</taxon>
    </lineage>
</organism>
<name>A0ABP3XW46_9FLAO</name>
<dbReference type="Gene3D" id="3.40.50.300">
    <property type="entry name" value="P-loop containing nucleotide triphosphate hydrolases"/>
    <property type="match status" value="1"/>
</dbReference>
<gene>
    <name evidence="2" type="ORF">GCM10009117_17600</name>
</gene>
<protein>
    <submittedName>
        <fullName evidence="2">PD-(D/E)XK nuclease family protein</fullName>
    </submittedName>
</protein>
<accession>A0ABP3XW46</accession>
<dbReference type="InterPro" id="IPR038726">
    <property type="entry name" value="PDDEXK_AddAB-type"/>
</dbReference>
<proteinExistence type="predicted"/>
<dbReference type="Proteomes" id="UP001500507">
    <property type="component" value="Unassembled WGS sequence"/>
</dbReference>
<dbReference type="RefSeq" id="WP_343766237.1">
    <property type="nucleotide sequence ID" value="NZ_BAAAFG010000015.1"/>
</dbReference>
<dbReference type="Gene3D" id="1.10.486.10">
    <property type="entry name" value="PCRA, domain 4"/>
    <property type="match status" value="1"/>
</dbReference>
<dbReference type="SUPFAM" id="SSF52980">
    <property type="entry name" value="Restriction endonuclease-like"/>
    <property type="match status" value="1"/>
</dbReference>
<feature type="domain" description="PD-(D/E)XK endonuclease-like" evidence="1">
    <location>
        <begin position="638"/>
        <end position="902"/>
    </location>
</feature>
<dbReference type="Pfam" id="PF12705">
    <property type="entry name" value="PDDEXK_1"/>
    <property type="match status" value="1"/>
</dbReference>
<evidence type="ECO:0000259" key="1">
    <source>
        <dbReference type="Pfam" id="PF12705"/>
    </source>
</evidence>